<proteinExistence type="predicted"/>
<reference evidence="2 3" key="1">
    <citation type="journal article" date="2019" name="Commun. Biol.">
        <title>The bagworm genome reveals a unique fibroin gene that provides high tensile strength.</title>
        <authorList>
            <person name="Kono N."/>
            <person name="Nakamura H."/>
            <person name="Ohtoshi R."/>
            <person name="Tomita M."/>
            <person name="Numata K."/>
            <person name="Arakawa K."/>
        </authorList>
    </citation>
    <scope>NUCLEOTIDE SEQUENCE [LARGE SCALE GENOMIC DNA]</scope>
</reference>
<protein>
    <submittedName>
        <fullName evidence="2">Uncharacterized protein</fullName>
    </submittedName>
</protein>
<dbReference type="AlphaFoldDB" id="A0A4C1UIG5"/>
<evidence type="ECO:0000256" key="1">
    <source>
        <dbReference type="SAM" id="MobiDB-lite"/>
    </source>
</evidence>
<name>A0A4C1UIG5_EUMVA</name>
<organism evidence="2 3">
    <name type="scientific">Eumeta variegata</name>
    <name type="common">Bagworm moth</name>
    <name type="synonym">Eumeta japonica</name>
    <dbReference type="NCBI Taxonomy" id="151549"/>
    <lineage>
        <taxon>Eukaryota</taxon>
        <taxon>Metazoa</taxon>
        <taxon>Ecdysozoa</taxon>
        <taxon>Arthropoda</taxon>
        <taxon>Hexapoda</taxon>
        <taxon>Insecta</taxon>
        <taxon>Pterygota</taxon>
        <taxon>Neoptera</taxon>
        <taxon>Endopterygota</taxon>
        <taxon>Lepidoptera</taxon>
        <taxon>Glossata</taxon>
        <taxon>Ditrysia</taxon>
        <taxon>Tineoidea</taxon>
        <taxon>Psychidae</taxon>
        <taxon>Oiketicinae</taxon>
        <taxon>Eumeta</taxon>
    </lineage>
</organism>
<evidence type="ECO:0000313" key="3">
    <source>
        <dbReference type="Proteomes" id="UP000299102"/>
    </source>
</evidence>
<evidence type="ECO:0000313" key="2">
    <source>
        <dbReference type="EMBL" id="GBP26271.1"/>
    </source>
</evidence>
<dbReference type="Proteomes" id="UP000299102">
    <property type="component" value="Unassembled WGS sequence"/>
</dbReference>
<feature type="compositionally biased region" description="Basic and acidic residues" evidence="1">
    <location>
        <begin position="150"/>
        <end position="159"/>
    </location>
</feature>
<feature type="region of interest" description="Disordered" evidence="1">
    <location>
        <begin position="148"/>
        <end position="167"/>
    </location>
</feature>
<accession>A0A4C1UIG5</accession>
<sequence length="188" mass="21875">MEYLEEIYRLQKRKKKTANTKQNFPAFCRNKLLGIQVHASTINRGHLLRRNRFMRRACDKYTKLRRRGRDTTQVCRVNSIGKLPTPYMIHRPLYCGAAINSNVGRTARRGLPSVHFWAAPLMAEHVPKQRTVGRKLETSGSLFRAQLDFGKNKETESRRRPTGTKWNQSVRPECCELISSLREPFCSQ</sequence>
<comment type="caution">
    <text evidence="2">The sequence shown here is derived from an EMBL/GenBank/DDBJ whole genome shotgun (WGS) entry which is preliminary data.</text>
</comment>
<dbReference type="EMBL" id="BGZK01000178">
    <property type="protein sequence ID" value="GBP26271.1"/>
    <property type="molecule type" value="Genomic_DNA"/>
</dbReference>
<keyword evidence="3" id="KW-1185">Reference proteome</keyword>
<gene>
    <name evidence="2" type="ORF">EVAR_16125_1</name>
</gene>